<dbReference type="PANTHER" id="PTHR21015:SF28">
    <property type="entry name" value="SLL1722 PROTEIN"/>
    <property type="match status" value="1"/>
</dbReference>
<gene>
    <name evidence="2" type="ORF">EII10_10565</name>
</gene>
<keyword evidence="2" id="KW-0808">Transferase</keyword>
<dbReference type="Proteomes" id="UP000271272">
    <property type="component" value="Unassembled WGS sequence"/>
</dbReference>
<protein>
    <submittedName>
        <fullName evidence="2">Glycosyl transferase family 28</fullName>
    </submittedName>
</protein>
<reference evidence="2 3" key="1">
    <citation type="submission" date="2018-11" db="EMBL/GenBank/DDBJ databases">
        <title>Genomes From Bacteria Associated with the Canine Oral Cavity: a Test Case for Automated Genome-Based Taxonomic Assignment.</title>
        <authorList>
            <person name="Coil D.A."/>
            <person name="Jospin G."/>
            <person name="Darling A.E."/>
            <person name="Wallis C."/>
            <person name="Davis I.J."/>
            <person name="Harris S."/>
            <person name="Eisen J.A."/>
            <person name="Holcombe L.J."/>
            <person name="O'Flynn C."/>
        </authorList>
    </citation>
    <scope>NUCLEOTIDE SEQUENCE [LARGE SCALE GENOMIC DNA]</scope>
    <source>
        <strain evidence="2 3">OH5050</strain>
    </source>
</reference>
<evidence type="ECO:0000313" key="3">
    <source>
        <dbReference type="Proteomes" id="UP000271272"/>
    </source>
</evidence>
<dbReference type="PANTHER" id="PTHR21015">
    <property type="entry name" value="UDP-N-ACETYLGLUCOSAMINE--N-ACETYLMURAMYL-(PENTAPEPTIDE) PYROPHOSPHORYL-UNDECAPRENOL N-ACETYLGLUCOSAMINE TRANSFERASE 1"/>
    <property type="match status" value="1"/>
</dbReference>
<name>A0A3P1UUK2_9ACTO</name>
<organism evidence="2 3">
    <name type="scientific">Actinomyces bowdenii</name>
    <dbReference type="NCBI Taxonomy" id="131109"/>
    <lineage>
        <taxon>Bacteria</taxon>
        <taxon>Bacillati</taxon>
        <taxon>Actinomycetota</taxon>
        <taxon>Actinomycetes</taxon>
        <taxon>Actinomycetales</taxon>
        <taxon>Actinomycetaceae</taxon>
        <taxon>Actinomyces</taxon>
    </lineage>
</organism>
<evidence type="ECO:0000313" key="2">
    <source>
        <dbReference type="EMBL" id="RRD25634.1"/>
    </source>
</evidence>
<comment type="caution">
    <text evidence="2">The sequence shown here is derived from an EMBL/GenBank/DDBJ whole genome shotgun (WGS) entry which is preliminary data.</text>
</comment>
<dbReference type="OrthoDB" id="9802126at2"/>
<keyword evidence="3" id="KW-1185">Reference proteome</keyword>
<dbReference type="Gene3D" id="3.40.50.2000">
    <property type="entry name" value="Glycogen Phosphorylase B"/>
    <property type="match status" value="1"/>
</dbReference>
<dbReference type="InterPro" id="IPR007235">
    <property type="entry name" value="Glyco_trans_28_C"/>
</dbReference>
<dbReference type="RefSeq" id="WP_124934468.1">
    <property type="nucleotide sequence ID" value="NZ_JAGFOU010000004.1"/>
</dbReference>
<dbReference type="GO" id="GO:0016758">
    <property type="term" value="F:hexosyltransferase activity"/>
    <property type="evidence" value="ECO:0007669"/>
    <property type="project" value="InterPro"/>
</dbReference>
<dbReference type="SUPFAM" id="SSF53756">
    <property type="entry name" value="UDP-Glycosyltransferase/glycogen phosphorylase"/>
    <property type="match status" value="1"/>
</dbReference>
<evidence type="ECO:0000259" key="1">
    <source>
        <dbReference type="Pfam" id="PF04101"/>
    </source>
</evidence>
<dbReference type="AlphaFoldDB" id="A0A3P1UUK2"/>
<proteinExistence type="predicted"/>
<accession>A0A3P1UUK2</accession>
<dbReference type="EMBL" id="RQZC01000023">
    <property type="protein sequence ID" value="RRD25634.1"/>
    <property type="molecule type" value="Genomic_DNA"/>
</dbReference>
<feature type="domain" description="Glycosyl transferase family 28 C-terminal" evidence="1">
    <location>
        <begin position="232"/>
        <end position="356"/>
    </location>
</feature>
<dbReference type="Pfam" id="PF04101">
    <property type="entry name" value="Glyco_tran_28_C"/>
    <property type="match status" value="1"/>
</dbReference>
<sequence length="398" mass="42689">MNAAPIRVMLYSHDAQGLGHLRRNLALAHHLAQTLPGIASTEVTGLVATGLTPDGSFELPQGFDWLVLPGVKKSEGMYLPRRLRATRDQLAALRSSLLEATLLSFAPDLVIIDRHPYGVRKELRDPLTRFKRTHPGSRVVLGLREILDSPETLAREWASLGPGELLRELIDQVWVYGDPKVHNLVDTGEAPGALSDRIRFTGYLARGRSRLEDSQAQATALGEPFILTTAGGGSDGFSLLMEAAAMEPPAGHQHVVVSGPQLSDSEFAKVARSSGPRTLVRRTWPGLSRHIDDASAVISMGGYNTVCEILATSTPALLVPREVPRLEQLIRASALERSGAVDFLRSEDASSSALTQWTASAVERPVSRDHIDLTGLSTVPGLAHELITGPSATAGAGA</sequence>